<feature type="region of interest" description="Disordered" evidence="1">
    <location>
        <begin position="1"/>
        <end position="109"/>
    </location>
</feature>
<evidence type="ECO:0000256" key="1">
    <source>
        <dbReference type="SAM" id="MobiDB-lite"/>
    </source>
</evidence>
<dbReference type="VEuPathDB" id="FungiDB:C5L36_0B05380"/>
<sequence>MGNEGSKPKSNGVIKKESTNSIKSVRAFRGKRKNKDTKSSMGDTTQTHVHSRTIKNERLQPLPNHINGKETPDSHRANDLLVRRVSSQKPRIETTDYSENFRNDGNHDGQSMMYSSPSVTTSQRGLLESNSNSKIQIQIHMLVLVLILIKTS</sequence>
<reference evidence="3" key="1">
    <citation type="journal article" date="2014" name="Microb. Cell Fact.">
        <title>Exploiting Issatchenkia orientalis SD108 for succinic acid production.</title>
        <authorList>
            <person name="Xiao H."/>
            <person name="Shao Z."/>
            <person name="Jiang Y."/>
            <person name="Dole S."/>
            <person name="Zhao H."/>
        </authorList>
    </citation>
    <scope>NUCLEOTIDE SEQUENCE [LARGE SCALE GENOMIC DNA]</scope>
    <source>
        <strain evidence="3">SD108</strain>
    </source>
</reference>
<organism evidence="2 3">
    <name type="scientific">Pichia kudriavzevii</name>
    <name type="common">Yeast</name>
    <name type="synonym">Issatchenkia orientalis</name>
    <dbReference type="NCBI Taxonomy" id="4909"/>
    <lineage>
        <taxon>Eukaryota</taxon>
        <taxon>Fungi</taxon>
        <taxon>Dikarya</taxon>
        <taxon>Ascomycota</taxon>
        <taxon>Saccharomycotina</taxon>
        <taxon>Pichiomycetes</taxon>
        <taxon>Pichiales</taxon>
        <taxon>Pichiaceae</taxon>
        <taxon>Pichia</taxon>
    </lineage>
</organism>
<evidence type="ECO:0000313" key="3">
    <source>
        <dbReference type="Proteomes" id="UP000029867"/>
    </source>
</evidence>
<proteinExistence type="predicted"/>
<evidence type="ECO:0000313" key="2">
    <source>
        <dbReference type="EMBL" id="KGK39800.1"/>
    </source>
</evidence>
<feature type="compositionally biased region" description="Basic and acidic residues" evidence="1">
    <location>
        <begin position="67"/>
        <end position="82"/>
    </location>
</feature>
<dbReference type="HOGENOM" id="CLU_1722633_0_0_1"/>
<gene>
    <name evidence="2" type="ORF">JL09_g1058</name>
</gene>
<dbReference type="AlphaFoldDB" id="A0A099P4D0"/>
<accession>A0A099P4D0</accession>
<feature type="compositionally biased region" description="Basic residues" evidence="1">
    <location>
        <begin position="26"/>
        <end position="35"/>
    </location>
</feature>
<name>A0A099P4D0_PICKU</name>
<dbReference type="EMBL" id="JQFK01000006">
    <property type="protein sequence ID" value="KGK39800.1"/>
    <property type="molecule type" value="Genomic_DNA"/>
</dbReference>
<feature type="compositionally biased region" description="Polar residues" evidence="1">
    <location>
        <begin position="39"/>
        <end position="48"/>
    </location>
</feature>
<feature type="compositionally biased region" description="Basic and acidic residues" evidence="1">
    <location>
        <begin position="90"/>
        <end position="107"/>
    </location>
</feature>
<comment type="caution">
    <text evidence="2">The sequence shown here is derived from an EMBL/GenBank/DDBJ whole genome shotgun (WGS) entry which is preliminary data.</text>
</comment>
<protein>
    <submittedName>
        <fullName evidence="2">Uncharacterized protein</fullName>
    </submittedName>
</protein>
<dbReference type="Proteomes" id="UP000029867">
    <property type="component" value="Unassembled WGS sequence"/>
</dbReference>